<accession>A0ABT4JB70</accession>
<evidence type="ECO:0000313" key="1">
    <source>
        <dbReference type="EMBL" id="MCZ0964300.1"/>
    </source>
</evidence>
<reference evidence="1" key="1">
    <citation type="submission" date="2022-12" db="EMBL/GenBank/DDBJ databases">
        <title>Paracoccus sp. EF6 isolated from a lake water.</title>
        <authorList>
            <person name="Liu H."/>
        </authorList>
    </citation>
    <scope>NUCLEOTIDE SEQUENCE</scope>
    <source>
        <strain evidence="1">EF6</strain>
    </source>
</reference>
<gene>
    <name evidence="1" type="ORF">OU682_22265</name>
</gene>
<dbReference type="EMBL" id="JAPTYD010000085">
    <property type="protein sequence ID" value="MCZ0964300.1"/>
    <property type="molecule type" value="Genomic_DNA"/>
</dbReference>
<protein>
    <submittedName>
        <fullName evidence="1">Uncharacterized protein</fullName>
    </submittedName>
</protein>
<dbReference type="RefSeq" id="WP_268944391.1">
    <property type="nucleotide sequence ID" value="NZ_JAPTYD010000085.1"/>
</dbReference>
<evidence type="ECO:0000313" key="2">
    <source>
        <dbReference type="Proteomes" id="UP001149822"/>
    </source>
</evidence>
<sequence length="114" mass="13065">MSISFDYQDDIFLVLVNARELRQPFGDRLDRYAPGEPCHDRDRESRMILGAEQVVLFRGAGMGLHRRPEIAGLPAKAHETLQFKTNDSEALPWKFNIIEVVLAGLRRLYPLQEA</sequence>
<dbReference type="Proteomes" id="UP001149822">
    <property type="component" value="Unassembled WGS sequence"/>
</dbReference>
<organism evidence="1 2">
    <name type="scientific">Paracoccus benzoatiresistens</name>
    <dbReference type="NCBI Taxonomy" id="2997341"/>
    <lineage>
        <taxon>Bacteria</taxon>
        <taxon>Pseudomonadati</taxon>
        <taxon>Pseudomonadota</taxon>
        <taxon>Alphaproteobacteria</taxon>
        <taxon>Rhodobacterales</taxon>
        <taxon>Paracoccaceae</taxon>
        <taxon>Paracoccus</taxon>
    </lineage>
</organism>
<keyword evidence="2" id="KW-1185">Reference proteome</keyword>
<proteinExistence type="predicted"/>
<comment type="caution">
    <text evidence="1">The sequence shown here is derived from an EMBL/GenBank/DDBJ whole genome shotgun (WGS) entry which is preliminary data.</text>
</comment>
<name>A0ABT4JB70_9RHOB</name>